<sequence length="181" mass="18521">MTVTTSATSGGTSLVLSGNPGTAYVDTSIDVHADVANSLTADRTLRVVVPSPVTVGYATNTTLVGQAGPLTLGTASSTPAAGILGPTTGLPPGTTIAMSGGSVVLTGTPTTAGDYSIATTVGTEWSSAAFARSSASGRCPSSRRRLRWLSCATRRSPRSRWSRRATRRRRSRPPGFPPGSR</sequence>
<evidence type="ECO:0000313" key="3">
    <source>
        <dbReference type="Proteomes" id="UP001157069"/>
    </source>
</evidence>
<gene>
    <name evidence="2" type="ORF">GCM10025869_27430</name>
</gene>
<dbReference type="Proteomes" id="UP001157069">
    <property type="component" value="Unassembled WGS sequence"/>
</dbReference>
<evidence type="ECO:0000313" key="2">
    <source>
        <dbReference type="EMBL" id="GMA92214.1"/>
    </source>
</evidence>
<comment type="caution">
    <text evidence="2">The sequence shown here is derived from an EMBL/GenBank/DDBJ whole genome shotgun (WGS) entry which is preliminary data.</text>
</comment>
<reference evidence="3" key="1">
    <citation type="journal article" date="2019" name="Int. J. Syst. Evol. Microbiol.">
        <title>The Global Catalogue of Microorganisms (GCM) 10K type strain sequencing project: providing services to taxonomists for standard genome sequencing and annotation.</title>
        <authorList>
            <consortium name="The Broad Institute Genomics Platform"/>
            <consortium name="The Broad Institute Genome Sequencing Center for Infectious Disease"/>
            <person name="Wu L."/>
            <person name="Ma J."/>
        </authorList>
    </citation>
    <scope>NUCLEOTIDE SEQUENCE [LARGE SCALE GENOMIC DNA]</scope>
    <source>
        <strain evidence="3">NBRC 108755</strain>
    </source>
</reference>
<keyword evidence="3" id="KW-1185">Reference proteome</keyword>
<feature type="region of interest" description="Disordered" evidence="1">
    <location>
        <begin position="153"/>
        <end position="181"/>
    </location>
</feature>
<organism evidence="2 3">
    <name type="scientific">Homoserinibacter gongjuensis</name>
    <dbReference type="NCBI Taxonomy" id="1162968"/>
    <lineage>
        <taxon>Bacteria</taxon>
        <taxon>Bacillati</taxon>
        <taxon>Actinomycetota</taxon>
        <taxon>Actinomycetes</taxon>
        <taxon>Micrococcales</taxon>
        <taxon>Microbacteriaceae</taxon>
        <taxon>Homoserinibacter</taxon>
    </lineage>
</organism>
<feature type="compositionally biased region" description="Basic residues" evidence="1">
    <location>
        <begin position="155"/>
        <end position="172"/>
    </location>
</feature>
<name>A0ABQ6JYA9_9MICO</name>
<dbReference type="EMBL" id="BSVA01000001">
    <property type="protein sequence ID" value="GMA92214.1"/>
    <property type="molecule type" value="Genomic_DNA"/>
</dbReference>
<evidence type="ECO:0008006" key="4">
    <source>
        <dbReference type="Google" id="ProtNLM"/>
    </source>
</evidence>
<accession>A0ABQ6JYA9</accession>
<proteinExistence type="predicted"/>
<evidence type="ECO:0000256" key="1">
    <source>
        <dbReference type="SAM" id="MobiDB-lite"/>
    </source>
</evidence>
<protein>
    <recommendedName>
        <fullName evidence="4">MBG domain-containing protein</fullName>
    </recommendedName>
</protein>